<dbReference type="GO" id="GO:0003677">
    <property type="term" value="F:DNA binding"/>
    <property type="evidence" value="ECO:0007669"/>
    <property type="project" value="UniProtKB-KW"/>
</dbReference>
<dbReference type="InterPro" id="IPR023779">
    <property type="entry name" value="Chromodomain_CS"/>
</dbReference>
<dbReference type="InterPro" id="IPR001025">
    <property type="entry name" value="BAH_dom"/>
</dbReference>
<dbReference type="PRINTS" id="PR00105">
    <property type="entry name" value="C5METTRFRASE"/>
</dbReference>
<dbReference type="InterPro" id="IPR043151">
    <property type="entry name" value="BAH_sf"/>
</dbReference>
<dbReference type="GO" id="GO:0044027">
    <property type="term" value="P:negative regulation of gene expression via chromosomal CpG island methylation"/>
    <property type="evidence" value="ECO:0007669"/>
    <property type="project" value="TreeGrafter"/>
</dbReference>
<dbReference type="FunFam" id="3.90.120.10:FF:000003">
    <property type="entry name" value="DNA (cytosine-5)-methyltransferase 1"/>
    <property type="match status" value="1"/>
</dbReference>
<dbReference type="Pfam" id="PF01426">
    <property type="entry name" value="BAH"/>
    <property type="match status" value="1"/>
</dbReference>
<comment type="caution">
    <text evidence="13">The sequence shown here is derived from an EMBL/GenBank/DDBJ whole genome shotgun (WGS) entry which is preliminary data.</text>
</comment>
<gene>
    <name evidence="13" type="ORF">OPV22_026792</name>
</gene>
<sequence>MTTAAEERRSRRLKRAAAADGGVGAAETSESGSQRKRRATGAAVLAPVLHQSAKTGRGEGEEERCYRAQDEEEEEEEELESKEEGAGRRMQSPKKRIGHSKKSKKEERPESCFVGNPIPEAEAKKLWPERYQRKVPSNGIAKRTDDEPVLRAKCHYREAKVDGVSYKLDDDAYVKAAEGELDYIGRIVEFFESTDEELYFTAQWFFRAEDTVMKDHAYCHGAKVVHDPRRVFLSEEKNDNLLDCIVSKIKIERVDPNINLEVKEKGIPSCDLYYDMSYSLAYSTFANLPENDRTVSGSSSTMSSSDPDSPAFREKNVVTLLDLYSGCGAMSTGLCLGANLSGINLQTRWAVDLNQYACQSLKLNHPNTEVRNEKAEDFLALLIEWEKLCEKYNVIGNQVQEEIDSNGLDGEELNDPKVPNDEFEVGKLVGICYGDPSDIGKIGLKFKVRWKGYGPSDDTWEPVEGLSKCEERIKDFVKNGYNMGILPLPGQVDVVCGGPPCQGISGFNRFRNKNAPLEDPKNQQMVVFMDIVEFLKPKYVLMENVVDILKFAQGFLGRYALSRLVAMNYQARLGMMVAGCYGLPQFRMRVFLWGACPTKMLPQFPLPTHDVIVRGGAPNEFEQNIVAYNENERPELERALQLEDALSDLPSVTNYEDKDEIAYGKAAKTEFQRFIRLSRSALMNCRTSVKATDMHQLFDHKPLQLNDDDYQRVCQIPKRKGANFRDLPGVMVGPDNTVEWDPNVERVILPSGKPLVPDYAMSFIKGKSLKPFGRLWWDETVPTVVTRAEPHNQVILHPEQDRVLSIRENARLQGFPDFYKLQGPIKERYIQVGNAVAVPVARALGYALCQALKGSGSPEPLFVLPRKFPAVDRGTSSTPKEAADGA</sequence>
<dbReference type="GO" id="GO:0005634">
    <property type="term" value="C:nucleus"/>
    <property type="evidence" value="ECO:0007669"/>
    <property type="project" value="UniProtKB-SubCell"/>
</dbReference>
<dbReference type="GO" id="GO:0003682">
    <property type="term" value="F:chromatin binding"/>
    <property type="evidence" value="ECO:0007669"/>
    <property type="project" value="InterPro"/>
</dbReference>
<dbReference type="PROSITE" id="PS51679">
    <property type="entry name" value="SAM_MT_C5"/>
    <property type="match status" value="1"/>
</dbReference>
<dbReference type="GO" id="GO:0032259">
    <property type="term" value="P:methylation"/>
    <property type="evidence" value="ECO:0007669"/>
    <property type="project" value="UniProtKB-KW"/>
</dbReference>
<feature type="domain" description="BAH" evidence="12">
    <location>
        <begin position="164"/>
        <end position="289"/>
    </location>
</feature>
<dbReference type="InterPro" id="IPR050390">
    <property type="entry name" value="C5-Methyltransferase"/>
</dbReference>
<dbReference type="SUPFAM" id="SSF53335">
    <property type="entry name" value="S-adenosyl-L-methionine-dependent methyltransferases"/>
    <property type="match status" value="1"/>
</dbReference>
<evidence type="ECO:0000256" key="6">
    <source>
        <dbReference type="ARBA" id="ARBA00023125"/>
    </source>
</evidence>
<evidence type="ECO:0000256" key="2">
    <source>
        <dbReference type="ARBA" id="ARBA00011975"/>
    </source>
</evidence>
<dbReference type="AlphaFoldDB" id="A0AAV8Q603"/>
<evidence type="ECO:0000313" key="14">
    <source>
        <dbReference type="Proteomes" id="UP001222027"/>
    </source>
</evidence>
<reference evidence="13 14" key="1">
    <citation type="submission" date="2022-12" db="EMBL/GenBank/DDBJ databases">
        <title>Chromosome-scale assembly of the Ensete ventricosum genome.</title>
        <authorList>
            <person name="Dussert Y."/>
            <person name="Stocks J."/>
            <person name="Wendawek A."/>
            <person name="Woldeyes F."/>
            <person name="Nichols R.A."/>
            <person name="Borrell J.S."/>
        </authorList>
    </citation>
    <scope>NUCLEOTIDE SEQUENCE [LARGE SCALE GENOMIC DNA]</scope>
    <source>
        <strain evidence="14">cv. Maze</strain>
        <tissue evidence="13">Seeds</tissue>
    </source>
</reference>
<evidence type="ECO:0000259" key="11">
    <source>
        <dbReference type="PROSITE" id="PS50013"/>
    </source>
</evidence>
<comment type="similarity">
    <text evidence="9">Belongs to the class I-like SAM-binding methyltransferase superfamily. C5-methyltransferase family.</text>
</comment>
<evidence type="ECO:0000256" key="10">
    <source>
        <dbReference type="SAM" id="MobiDB-lite"/>
    </source>
</evidence>
<dbReference type="PROSITE" id="PS00598">
    <property type="entry name" value="CHROMO_1"/>
    <property type="match status" value="1"/>
</dbReference>
<dbReference type="InterPro" id="IPR023780">
    <property type="entry name" value="Chromo_domain"/>
</dbReference>
<dbReference type="Gene3D" id="3.40.50.150">
    <property type="entry name" value="Vaccinia Virus protein VP39"/>
    <property type="match status" value="1"/>
</dbReference>
<dbReference type="InterPro" id="IPR016197">
    <property type="entry name" value="Chromo-like_dom_sf"/>
</dbReference>
<keyword evidence="7" id="KW-0539">Nucleus</keyword>
<evidence type="ECO:0000313" key="13">
    <source>
        <dbReference type="EMBL" id="KAJ8464240.1"/>
    </source>
</evidence>
<dbReference type="InterPro" id="IPR029063">
    <property type="entry name" value="SAM-dependent_MTases_sf"/>
</dbReference>
<dbReference type="Pfam" id="PF00145">
    <property type="entry name" value="DNA_methylase"/>
    <property type="match status" value="1"/>
</dbReference>
<comment type="subcellular location">
    <subcellularLocation>
        <location evidence="1">Nucleus</location>
    </subcellularLocation>
</comment>
<dbReference type="SMART" id="SM00298">
    <property type="entry name" value="CHROMO"/>
    <property type="match status" value="1"/>
</dbReference>
<feature type="compositionally biased region" description="Basic residues" evidence="10">
    <location>
        <begin position="91"/>
        <end position="103"/>
    </location>
</feature>
<dbReference type="EC" id="2.1.1.37" evidence="2"/>
<dbReference type="Proteomes" id="UP001222027">
    <property type="component" value="Unassembled WGS sequence"/>
</dbReference>
<keyword evidence="14" id="KW-1185">Reference proteome</keyword>
<dbReference type="SUPFAM" id="SSF54160">
    <property type="entry name" value="Chromo domain-like"/>
    <property type="match status" value="1"/>
</dbReference>
<feature type="compositionally biased region" description="Acidic residues" evidence="10">
    <location>
        <begin position="70"/>
        <end position="81"/>
    </location>
</feature>
<dbReference type="SMART" id="SM00439">
    <property type="entry name" value="BAH"/>
    <property type="match status" value="1"/>
</dbReference>
<evidence type="ECO:0000256" key="1">
    <source>
        <dbReference type="ARBA" id="ARBA00004123"/>
    </source>
</evidence>
<keyword evidence="4 9" id="KW-0808">Transferase</keyword>
<evidence type="ECO:0000256" key="9">
    <source>
        <dbReference type="PROSITE-ProRule" id="PRU01016"/>
    </source>
</evidence>
<dbReference type="Pfam" id="PF00385">
    <property type="entry name" value="Chromo"/>
    <property type="match status" value="1"/>
</dbReference>
<protein>
    <recommendedName>
        <fullName evidence="2">DNA (cytosine-5-)-methyltransferase</fullName>
        <ecNumber evidence="2">2.1.1.37</ecNumber>
    </recommendedName>
</protein>
<proteinExistence type="inferred from homology"/>
<evidence type="ECO:0000256" key="3">
    <source>
        <dbReference type="ARBA" id="ARBA00022603"/>
    </source>
</evidence>
<name>A0AAV8Q603_ENSVE</name>
<dbReference type="EMBL" id="JAQQAF010000008">
    <property type="protein sequence ID" value="KAJ8464240.1"/>
    <property type="molecule type" value="Genomic_DNA"/>
</dbReference>
<dbReference type="PANTHER" id="PTHR10629:SF50">
    <property type="entry name" value="DNA (CYTOSINE-5)-METHYLTRANSFERASE CMT3"/>
    <property type="match status" value="1"/>
</dbReference>
<dbReference type="PROSITE" id="PS50013">
    <property type="entry name" value="CHROMO_2"/>
    <property type="match status" value="1"/>
</dbReference>
<organism evidence="13 14">
    <name type="scientific">Ensete ventricosum</name>
    <name type="common">Abyssinian banana</name>
    <name type="synonym">Musa ensete</name>
    <dbReference type="NCBI Taxonomy" id="4639"/>
    <lineage>
        <taxon>Eukaryota</taxon>
        <taxon>Viridiplantae</taxon>
        <taxon>Streptophyta</taxon>
        <taxon>Embryophyta</taxon>
        <taxon>Tracheophyta</taxon>
        <taxon>Spermatophyta</taxon>
        <taxon>Magnoliopsida</taxon>
        <taxon>Liliopsida</taxon>
        <taxon>Zingiberales</taxon>
        <taxon>Musaceae</taxon>
        <taxon>Ensete</taxon>
    </lineage>
</organism>
<dbReference type="InterPro" id="IPR001525">
    <property type="entry name" value="C5_MeTfrase"/>
</dbReference>
<dbReference type="InterPro" id="IPR000953">
    <property type="entry name" value="Chromo/chromo_shadow_dom"/>
</dbReference>
<dbReference type="PANTHER" id="PTHR10629">
    <property type="entry name" value="CYTOSINE-SPECIFIC METHYLTRANSFERASE"/>
    <property type="match status" value="1"/>
</dbReference>
<dbReference type="PROSITE" id="PS51038">
    <property type="entry name" value="BAH"/>
    <property type="match status" value="1"/>
</dbReference>
<feature type="compositionally biased region" description="Basic and acidic residues" evidence="10">
    <location>
        <begin position="56"/>
        <end position="69"/>
    </location>
</feature>
<evidence type="ECO:0000259" key="12">
    <source>
        <dbReference type="PROSITE" id="PS51038"/>
    </source>
</evidence>
<dbReference type="Gene3D" id="3.90.120.10">
    <property type="entry name" value="DNA Methylase, subunit A, domain 2"/>
    <property type="match status" value="1"/>
</dbReference>
<dbReference type="CDD" id="cd18635">
    <property type="entry name" value="CD_CMT3_like"/>
    <property type="match status" value="1"/>
</dbReference>
<dbReference type="GO" id="GO:0003886">
    <property type="term" value="F:DNA (cytosine-5-)-methyltransferase activity"/>
    <property type="evidence" value="ECO:0007669"/>
    <property type="project" value="UniProtKB-EC"/>
</dbReference>
<evidence type="ECO:0000256" key="4">
    <source>
        <dbReference type="ARBA" id="ARBA00022679"/>
    </source>
</evidence>
<feature type="active site" evidence="9">
    <location>
        <position position="501"/>
    </location>
</feature>
<evidence type="ECO:0000256" key="5">
    <source>
        <dbReference type="ARBA" id="ARBA00022691"/>
    </source>
</evidence>
<comment type="catalytic activity">
    <reaction evidence="8">
        <text>a 2'-deoxycytidine in DNA + S-adenosyl-L-methionine = a 5-methyl-2'-deoxycytidine in DNA + S-adenosyl-L-homocysteine + H(+)</text>
        <dbReference type="Rhea" id="RHEA:13681"/>
        <dbReference type="Rhea" id="RHEA-COMP:11369"/>
        <dbReference type="Rhea" id="RHEA-COMP:11370"/>
        <dbReference type="ChEBI" id="CHEBI:15378"/>
        <dbReference type="ChEBI" id="CHEBI:57856"/>
        <dbReference type="ChEBI" id="CHEBI:59789"/>
        <dbReference type="ChEBI" id="CHEBI:85452"/>
        <dbReference type="ChEBI" id="CHEBI:85454"/>
        <dbReference type="EC" id="2.1.1.37"/>
    </reaction>
</comment>
<feature type="domain" description="Chromo" evidence="11">
    <location>
        <begin position="423"/>
        <end position="478"/>
    </location>
</feature>
<keyword evidence="5 9" id="KW-0949">S-adenosyl-L-methionine</keyword>
<dbReference type="PROSITE" id="PS00094">
    <property type="entry name" value="C5_MTASE_1"/>
    <property type="match status" value="1"/>
</dbReference>
<dbReference type="FunFam" id="3.40.50.150:FF:000143">
    <property type="entry name" value="DNA (cytosine-5)-methyltransferase 1"/>
    <property type="match status" value="1"/>
</dbReference>
<evidence type="ECO:0000256" key="8">
    <source>
        <dbReference type="ARBA" id="ARBA00047422"/>
    </source>
</evidence>
<dbReference type="InterPro" id="IPR018117">
    <property type="entry name" value="C5_DNA_meth_AS"/>
</dbReference>
<feature type="region of interest" description="Disordered" evidence="10">
    <location>
        <begin position="1"/>
        <end position="115"/>
    </location>
</feature>
<evidence type="ECO:0000256" key="7">
    <source>
        <dbReference type="ARBA" id="ARBA00023242"/>
    </source>
</evidence>
<dbReference type="FunFam" id="2.30.30.490:FF:000011">
    <property type="entry name" value="DNA (cytosine-5)-methyltransferase 1"/>
    <property type="match status" value="1"/>
</dbReference>
<keyword evidence="3 9" id="KW-0489">Methyltransferase</keyword>
<keyword evidence="6" id="KW-0238">DNA-binding</keyword>
<accession>A0AAV8Q603</accession>
<dbReference type="Gene3D" id="2.30.30.490">
    <property type="match status" value="1"/>
</dbReference>